<dbReference type="InterPro" id="IPR027417">
    <property type="entry name" value="P-loop_NTPase"/>
</dbReference>
<dbReference type="GO" id="GO:0003924">
    <property type="term" value="F:GTPase activity"/>
    <property type="evidence" value="ECO:0007669"/>
    <property type="project" value="InterPro"/>
</dbReference>
<dbReference type="InterPro" id="IPR005225">
    <property type="entry name" value="Small_GTP-bd"/>
</dbReference>
<dbReference type="Gene3D" id="3.40.50.300">
    <property type="entry name" value="P-loop containing nucleotide triphosphate hydrolases"/>
    <property type="match status" value="1"/>
</dbReference>
<dbReference type="PANTHER" id="PTHR47978">
    <property type="match status" value="1"/>
</dbReference>
<keyword evidence="3" id="KW-1185">Reference proteome</keyword>
<dbReference type="PRINTS" id="PR00449">
    <property type="entry name" value="RASTRNSFRMNG"/>
</dbReference>
<protein>
    <submittedName>
        <fullName evidence="2">Small GTP-binding protein domain-containing protein</fullName>
    </submittedName>
</protein>
<dbReference type="STRING" id="927664.SAMN05421780_102141"/>
<dbReference type="SMART" id="SM00175">
    <property type="entry name" value="RAB"/>
    <property type="match status" value="1"/>
</dbReference>
<dbReference type="Proteomes" id="UP000199514">
    <property type="component" value="Unassembled WGS sequence"/>
</dbReference>
<sequence length="154" mass="17304">MLGNFGVGKTSLVQQFVHQRFSEKYLTTLGVKIDKKVVSTTSAEVSMIIWDIAGEISMQQKNHNYYLGAHGVIYVVDLSRPSTYEQILIDLAIIREQLPMSKIVVVGNKADLLSDTQLQQLNTFENLHCDFLTSARTGQNVEAMFEKMAFMLIG</sequence>
<name>A0A1I1FHX1_9BACT</name>
<dbReference type="PROSITE" id="PS51419">
    <property type="entry name" value="RAB"/>
    <property type="match status" value="1"/>
</dbReference>
<dbReference type="EMBL" id="FOLE01000002">
    <property type="protein sequence ID" value="SFB97278.1"/>
    <property type="molecule type" value="Genomic_DNA"/>
</dbReference>
<dbReference type="CDD" id="cd00154">
    <property type="entry name" value="Rab"/>
    <property type="match status" value="1"/>
</dbReference>
<proteinExistence type="predicted"/>
<dbReference type="InterPro" id="IPR001806">
    <property type="entry name" value="Small_GTPase"/>
</dbReference>
<dbReference type="Pfam" id="PF00071">
    <property type="entry name" value="Ras"/>
    <property type="match status" value="1"/>
</dbReference>
<dbReference type="GO" id="GO:0005525">
    <property type="term" value="F:GTP binding"/>
    <property type="evidence" value="ECO:0007669"/>
    <property type="project" value="InterPro"/>
</dbReference>
<dbReference type="AlphaFoldDB" id="A0A1I1FHX1"/>
<evidence type="ECO:0000256" key="1">
    <source>
        <dbReference type="ARBA" id="ARBA00022741"/>
    </source>
</evidence>
<dbReference type="NCBIfam" id="TIGR00231">
    <property type="entry name" value="small_GTP"/>
    <property type="match status" value="1"/>
</dbReference>
<accession>A0A1I1FHX1</accession>
<dbReference type="SUPFAM" id="SSF52540">
    <property type="entry name" value="P-loop containing nucleoside triphosphate hydrolases"/>
    <property type="match status" value="1"/>
</dbReference>
<organism evidence="2 3">
    <name type="scientific">Flexibacter flexilis DSM 6793</name>
    <dbReference type="NCBI Taxonomy" id="927664"/>
    <lineage>
        <taxon>Bacteria</taxon>
        <taxon>Pseudomonadati</taxon>
        <taxon>Bacteroidota</taxon>
        <taxon>Cytophagia</taxon>
        <taxon>Cytophagales</taxon>
        <taxon>Flexibacteraceae</taxon>
        <taxon>Flexibacter</taxon>
    </lineage>
</organism>
<keyword evidence="1" id="KW-0547">Nucleotide-binding</keyword>
<evidence type="ECO:0000313" key="3">
    <source>
        <dbReference type="Proteomes" id="UP000199514"/>
    </source>
</evidence>
<dbReference type="SMART" id="SM00173">
    <property type="entry name" value="RAS"/>
    <property type="match status" value="1"/>
</dbReference>
<gene>
    <name evidence="2" type="ORF">SAMN05421780_102141</name>
</gene>
<evidence type="ECO:0000313" key="2">
    <source>
        <dbReference type="EMBL" id="SFB97278.1"/>
    </source>
</evidence>
<reference evidence="2 3" key="1">
    <citation type="submission" date="2016-10" db="EMBL/GenBank/DDBJ databases">
        <authorList>
            <person name="de Groot N.N."/>
        </authorList>
    </citation>
    <scope>NUCLEOTIDE SEQUENCE [LARGE SCALE GENOMIC DNA]</scope>
    <source>
        <strain evidence="2 3">DSM 6793</strain>
    </source>
</reference>